<accession>A0A4V3Z273</accession>
<sequence>MEVFQQKRSSVLLVRFGNYVANNKTNVFGQAGSSFQKNDLGTTNDIGTAPNGGWCSNPNQGYIWGGLSWDLPDGRFYHSVQCWAPPREIPFCSKIG</sequence>
<dbReference type="EMBL" id="SSXH01000601">
    <property type="protein sequence ID" value="THJ53442.1"/>
    <property type="molecule type" value="Genomic_DNA"/>
</dbReference>
<keyword evidence="2" id="KW-1185">Reference proteome</keyword>
<evidence type="ECO:0000313" key="1">
    <source>
        <dbReference type="EMBL" id="THJ53442.1"/>
    </source>
</evidence>
<proteinExistence type="predicted"/>
<dbReference type="AlphaFoldDB" id="A0A4V3Z273"/>
<dbReference type="Proteomes" id="UP000305282">
    <property type="component" value="Unassembled WGS sequence"/>
</dbReference>
<evidence type="ECO:0000313" key="2">
    <source>
        <dbReference type="Proteomes" id="UP000305282"/>
    </source>
</evidence>
<organism evidence="1 2">
    <name type="scientific">Candidatus Frankia alpina</name>
    <dbReference type="NCBI Taxonomy" id="2699483"/>
    <lineage>
        <taxon>Bacteria</taxon>
        <taxon>Bacillati</taxon>
        <taxon>Actinomycetota</taxon>
        <taxon>Actinomycetes</taxon>
        <taxon>Frankiales</taxon>
        <taxon>Frankiaceae</taxon>
        <taxon>Frankia</taxon>
    </lineage>
</organism>
<dbReference type="OrthoDB" id="3218461at2"/>
<gene>
    <name evidence="1" type="ORF">E7Y31_18550</name>
</gene>
<reference evidence="1 2" key="1">
    <citation type="submission" date="2019-04" db="EMBL/GenBank/DDBJ databases">
        <title>Draft genome sequences for three unisolated Alnus-infective Frankia Sp+ strains, AgTrS, AiOr and AvVan, the first sequenced Frankia strains able to sporulate in-planta.</title>
        <authorList>
            <person name="Bethencourt L."/>
            <person name="Vautrin F."/>
            <person name="Taib N."/>
            <person name="Dubost A."/>
            <person name="Castro-Garcia L."/>
            <person name="Imbaud O."/>
            <person name="Abrouk D."/>
            <person name="Fournier P."/>
            <person name="Briolay J."/>
            <person name="Nguyen A."/>
            <person name="Normand P."/>
            <person name="Fernandez M.P."/>
            <person name="Brochier-Armanet C."/>
            <person name="Herrera-Belaroussi A."/>
        </authorList>
    </citation>
    <scope>NUCLEOTIDE SEQUENCE [LARGE SCALE GENOMIC DNA]</scope>
    <source>
        <strain evidence="1 2">AvVan</strain>
    </source>
</reference>
<protein>
    <submittedName>
        <fullName evidence="1">Uncharacterized protein</fullName>
    </submittedName>
</protein>
<comment type="caution">
    <text evidence="1">The sequence shown here is derived from an EMBL/GenBank/DDBJ whole genome shotgun (WGS) entry which is preliminary data.</text>
</comment>
<name>A0A4V3Z273_9ACTN</name>